<feature type="active site" description="Proton acceptor" evidence="4">
    <location>
        <position position="221"/>
    </location>
</feature>
<dbReference type="AlphaFoldDB" id="A0AA39D2Z6"/>
<dbReference type="CDD" id="cd07216">
    <property type="entry name" value="Pat17_PNPLA8_PNPLA9_like3"/>
    <property type="match status" value="1"/>
</dbReference>
<dbReference type="Proteomes" id="UP001172681">
    <property type="component" value="Unassembled WGS sequence"/>
</dbReference>
<dbReference type="GO" id="GO:0016020">
    <property type="term" value="C:membrane"/>
    <property type="evidence" value="ECO:0007669"/>
    <property type="project" value="TreeGrafter"/>
</dbReference>
<evidence type="ECO:0000256" key="4">
    <source>
        <dbReference type="PROSITE-ProRule" id="PRU01161"/>
    </source>
</evidence>
<proteinExistence type="predicted"/>
<comment type="caution">
    <text evidence="6">The sequence shown here is derived from an EMBL/GenBank/DDBJ whole genome shotgun (WGS) entry which is preliminary data.</text>
</comment>
<dbReference type="InterPro" id="IPR016035">
    <property type="entry name" value="Acyl_Trfase/lysoPLipase"/>
</dbReference>
<evidence type="ECO:0000256" key="2">
    <source>
        <dbReference type="ARBA" id="ARBA00022963"/>
    </source>
</evidence>
<dbReference type="Pfam" id="PF01734">
    <property type="entry name" value="Patatin"/>
    <property type="match status" value="1"/>
</dbReference>
<evidence type="ECO:0000313" key="6">
    <source>
        <dbReference type="EMBL" id="KAJ9642637.1"/>
    </source>
</evidence>
<sequence>MAEQDHDASGTVPGDEADNSLDTRGLCLLSLDGGGVRGLSTLYILRALMQRLNDERREAKLDRVKPCEIFDLIGGTSTGGLIAIMLGRLEMEVDECIEAYKELMKTVFEKKKNRLAIGIFGQIKSRFSSKALEKAIKAVVKKRGIPVDESFCIKTEDEESRKCRVFVCCKAQETNYIAHLRSYPLKGVHEEPATIWEAALATSAATSFFDPVQISDRLYVDGATGANNPANEVEKEANDIWCEVTGKLEPLVKCFISVGTGNGGINPISDQAWKFLTENLKRVATDARETEEAVSSRWRGHWNRRYFRFNVHQGLQEVGLAEYKQGGLINAATAAYLESQDTKPRLLACVTNLRGKKYPPNKAFQVERAQSQEMEDRTTSPPTGARIITATEISELLERANMNLKRPRDVMTHTELINAYNDFVQVLQAKRERSSPPVKPKEVTYLYNKLMSTCLALSHFLNFTPAQRMAYINDADKFAKRALEYAIKSGNNDRVIQMEFYLACVKARDIQLRRESAEFERPTLSEREDAAEAVSVVWALLRSVENLDLTVYDAMAKETLNQLR</sequence>
<dbReference type="PANTHER" id="PTHR24185">
    <property type="entry name" value="CALCIUM-INDEPENDENT PHOSPHOLIPASE A2-GAMMA"/>
    <property type="match status" value="1"/>
</dbReference>
<feature type="domain" description="PNPLA" evidence="5">
    <location>
        <begin position="29"/>
        <end position="234"/>
    </location>
</feature>
<feature type="active site" description="Nucleophile" evidence="4">
    <location>
        <position position="77"/>
    </location>
</feature>
<dbReference type="Gene3D" id="3.40.1090.10">
    <property type="entry name" value="Cytosolic phospholipase A2 catalytic domain"/>
    <property type="match status" value="1"/>
</dbReference>
<keyword evidence="2 4" id="KW-0442">Lipid degradation</keyword>
<accession>A0AA39D2Z6</accession>
<feature type="short sequence motif" description="GXSXG" evidence="4">
    <location>
        <begin position="75"/>
        <end position="79"/>
    </location>
</feature>
<dbReference type="GO" id="GO:0047499">
    <property type="term" value="F:calcium-independent phospholipase A2 activity"/>
    <property type="evidence" value="ECO:0007669"/>
    <property type="project" value="TreeGrafter"/>
</dbReference>
<gene>
    <name evidence="6" type="ORF">H2204_002285</name>
</gene>
<protein>
    <recommendedName>
        <fullName evidence="5">PNPLA domain-containing protein</fullName>
    </recommendedName>
</protein>
<dbReference type="SUPFAM" id="SSF52151">
    <property type="entry name" value="FabD/lysophospholipase-like"/>
    <property type="match status" value="1"/>
</dbReference>
<dbReference type="GO" id="GO:0019369">
    <property type="term" value="P:arachidonate metabolic process"/>
    <property type="evidence" value="ECO:0007669"/>
    <property type="project" value="TreeGrafter"/>
</dbReference>
<feature type="short sequence motif" description="GXGXXG" evidence="4">
    <location>
        <begin position="33"/>
        <end position="38"/>
    </location>
</feature>
<dbReference type="InterPro" id="IPR002641">
    <property type="entry name" value="PNPLA_dom"/>
</dbReference>
<organism evidence="6 7">
    <name type="scientific">Knufia peltigerae</name>
    <dbReference type="NCBI Taxonomy" id="1002370"/>
    <lineage>
        <taxon>Eukaryota</taxon>
        <taxon>Fungi</taxon>
        <taxon>Dikarya</taxon>
        <taxon>Ascomycota</taxon>
        <taxon>Pezizomycotina</taxon>
        <taxon>Eurotiomycetes</taxon>
        <taxon>Chaetothyriomycetidae</taxon>
        <taxon>Chaetothyriales</taxon>
        <taxon>Trichomeriaceae</taxon>
        <taxon>Knufia</taxon>
    </lineage>
</organism>
<dbReference type="EMBL" id="JAPDRN010000009">
    <property type="protein sequence ID" value="KAJ9642637.1"/>
    <property type="molecule type" value="Genomic_DNA"/>
</dbReference>
<name>A0AA39D2Z6_9EURO</name>
<evidence type="ECO:0000259" key="5">
    <source>
        <dbReference type="PROSITE" id="PS51635"/>
    </source>
</evidence>
<feature type="short sequence motif" description="DGA/G" evidence="4">
    <location>
        <begin position="221"/>
        <end position="223"/>
    </location>
</feature>
<dbReference type="PANTHER" id="PTHR24185:SF1">
    <property type="entry name" value="CALCIUM-INDEPENDENT PHOSPHOLIPASE A2-GAMMA"/>
    <property type="match status" value="1"/>
</dbReference>
<dbReference type="GO" id="GO:0016042">
    <property type="term" value="P:lipid catabolic process"/>
    <property type="evidence" value="ECO:0007669"/>
    <property type="project" value="UniProtKB-UniRule"/>
</dbReference>
<keyword evidence="7" id="KW-1185">Reference proteome</keyword>
<evidence type="ECO:0000256" key="3">
    <source>
        <dbReference type="ARBA" id="ARBA00023098"/>
    </source>
</evidence>
<evidence type="ECO:0000313" key="7">
    <source>
        <dbReference type="Proteomes" id="UP001172681"/>
    </source>
</evidence>
<reference evidence="6" key="1">
    <citation type="submission" date="2022-10" db="EMBL/GenBank/DDBJ databases">
        <title>Culturing micro-colonial fungi from biological soil crusts in the Mojave desert and describing Neophaeococcomyces mojavensis, and introducing the new genera and species Taxawa tesnikishii.</title>
        <authorList>
            <person name="Kurbessoian T."/>
            <person name="Stajich J.E."/>
        </authorList>
    </citation>
    <scope>NUCLEOTIDE SEQUENCE</scope>
    <source>
        <strain evidence="6">TK_35</strain>
    </source>
</reference>
<keyword evidence="1 4" id="KW-0378">Hydrolase</keyword>
<evidence type="ECO:0000256" key="1">
    <source>
        <dbReference type="ARBA" id="ARBA00022801"/>
    </source>
</evidence>
<dbReference type="PROSITE" id="PS51635">
    <property type="entry name" value="PNPLA"/>
    <property type="match status" value="1"/>
</dbReference>
<keyword evidence="3 4" id="KW-0443">Lipid metabolism</keyword>
<dbReference type="GO" id="GO:0046486">
    <property type="term" value="P:glycerolipid metabolic process"/>
    <property type="evidence" value="ECO:0007669"/>
    <property type="project" value="UniProtKB-ARBA"/>
</dbReference>